<comment type="caution">
    <text evidence="2">The sequence shown here is derived from an EMBL/GenBank/DDBJ whole genome shotgun (WGS) entry which is preliminary data.</text>
</comment>
<evidence type="ECO:0000313" key="3">
    <source>
        <dbReference type="Proteomes" id="UP000533080"/>
    </source>
</evidence>
<gene>
    <name evidence="2" type="ORF">HNV28_05955</name>
</gene>
<feature type="region of interest" description="Disordered" evidence="1">
    <location>
        <begin position="55"/>
        <end position="105"/>
    </location>
</feature>
<sequence length="358" mass="37283">MTWASPQPLHRGAPLTSGGAPALLPSLQGPPMRTAATSTLLATCALLALAGCDTDDPVPPTPDAGTRPDAGSEPDAGRQPDAGTQPDAGPVQGPAVIGSTPSEGETNVLPVELFKADATTTGVRKLVTLTFDTPMDTTAADVTLVDRTTPANAPRTLTGTWSEDDLTLSVAIPRPESDLPPLEEETAYTLELGALRGAGGRAVDTSHAGLGDGRLDFTTGRRDGTAEHACAHALLESPVPVTASASPTIYPATDTSHELYGLTLPASGTSFLGYTEVVSGERRDEPVVLYLNHAIPVAVHDMTEGEDAVASALEPARPVCLPAITHTLKFTAPGGDRFLRLTFGPTERETFTFVFERY</sequence>
<accession>A0A7Y4IF18</accession>
<reference evidence="2 3" key="1">
    <citation type="submission" date="2020-05" db="EMBL/GenBank/DDBJ databases">
        <authorList>
            <person name="Whitworth D."/>
        </authorList>
    </citation>
    <scope>NUCLEOTIDE SEQUENCE [LARGE SCALE GENOMIC DNA]</scope>
    <source>
        <strain evidence="2 3">AM005</strain>
    </source>
</reference>
<protein>
    <recommendedName>
        <fullName evidence="4">SbsA Ig-like domain-containing protein</fullName>
    </recommendedName>
</protein>
<dbReference type="EMBL" id="JABFNT010000013">
    <property type="protein sequence ID" value="NOJ77889.1"/>
    <property type="molecule type" value="Genomic_DNA"/>
</dbReference>
<organism evidence="2 3">
    <name type="scientific">Myxococcus xanthus</name>
    <dbReference type="NCBI Taxonomy" id="34"/>
    <lineage>
        <taxon>Bacteria</taxon>
        <taxon>Pseudomonadati</taxon>
        <taxon>Myxococcota</taxon>
        <taxon>Myxococcia</taxon>
        <taxon>Myxococcales</taxon>
        <taxon>Cystobacterineae</taxon>
        <taxon>Myxococcaceae</taxon>
        <taxon>Myxococcus</taxon>
    </lineage>
</organism>
<proteinExistence type="predicted"/>
<name>A0A7Y4IF18_MYXXA</name>
<feature type="region of interest" description="Disordered" evidence="1">
    <location>
        <begin position="1"/>
        <end position="26"/>
    </location>
</feature>
<dbReference type="Proteomes" id="UP000533080">
    <property type="component" value="Unassembled WGS sequence"/>
</dbReference>
<evidence type="ECO:0000313" key="2">
    <source>
        <dbReference type="EMBL" id="NOJ77889.1"/>
    </source>
</evidence>
<dbReference type="AlphaFoldDB" id="A0A7Y4IF18"/>
<evidence type="ECO:0008006" key="4">
    <source>
        <dbReference type="Google" id="ProtNLM"/>
    </source>
</evidence>
<evidence type="ECO:0000256" key="1">
    <source>
        <dbReference type="SAM" id="MobiDB-lite"/>
    </source>
</evidence>